<dbReference type="EMBL" id="JAUJEB010000011">
    <property type="protein sequence ID" value="MDN5216897.1"/>
    <property type="molecule type" value="Genomic_DNA"/>
</dbReference>
<evidence type="ECO:0000256" key="2">
    <source>
        <dbReference type="ARBA" id="ARBA00004651"/>
    </source>
</evidence>
<keyword evidence="7" id="KW-0547">Nucleotide-binding</keyword>
<dbReference type="InterPro" id="IPR000014">
    <property type="entry name" value="PAS"/>
</dbReference>
<dbReference type="SUPFAM" id="SSF47226">
    <property type="entry name" value="Histidine-containing phosphotransfer domain, HPT domain"/>
    <property type="match status" value="1"/>
</dbReference>
<feature type="domain" description="Response regulatory" evidence="14">
    <location>
        <begin position="412"/>
        <end position="528"/>
    </location>
</feature>
<evidence type="ECO:0000256" key="6">
    <source>
        <dbReference type="ARBA" id="ARBA00022692"/>
    </source>
</evidence>
<dbReference type="SUPFAM" id="SSF55785">
    <property type="entry name" value="PYP-like sensor domain (PAS domain)"/>
    <property type="match status" value="1"/>
</dbReference>
<evidence type="ECO:0000256" key="10">
    <source>
        <dbReference type="ARBA" id="ARBA00023012"/>
    </source>
</evidence>
<dbReference type="Gene3D" id="3.30.450.20">
    <property type="entry name" value="PAS domain"/>
    <property type="match status" value="1"/>
</dbReference>
<protein>
    <recommendedName>
        <fullName evidence="3">histidine kinase</fullName>
        <ecNumber evidence="3">2.7.13.3</ecNumber>
    </recommendedName>
</protein>
<dbReference type="Gene3D" id="1.10.287.130">
    <property type="match status" value="1"/>
</dbReference>
<dbReference type="CDD" id="cd17546">
    <property type="entry name" value="REC_hyHK_CKI1_RcsC-like"/>
    <property type="match status" value="1"/>
</dbReference>
<keyword evidence="10" id="KW-0902">Two-component regulatory system</keyword>
<keyword evidence="5 12" id="KW-0597">Phosphoprotein</keyword>
<feature type="modified residue" description="4-aspartylphosphate" evidence="12">
    <location>
        <position position="461"/>
    </location>
</feature>
<evidence type="ECO:0000256" key="4">
    <source>
        <dbReference type="ARBA" id="ARBA00022475"/>
    </source>
</evidence>
<dbReference type="SUPFAM" id="SSF47384">
    <property type="entry name" value="Homodimeric domain of signal transducing histidine kinase"/>
    <property type="match status" value="1"/>
</dbReference>
<dbReference type="CDD" id="cd00130">
    <property type="entry name" value="PAS"/>
    <property type="match status" value="1"/>
</dbReference>
<evidence type="ECO:0000256" key="11">
    <source>
        <dbReference type="ARBA" id="ARBA00023136"/>
    </source>
</evidence>
<evidence type="ECO:0000256" key="5">
    <source>
        <dbReference type="ARBA" id="ARBA00022553"/>
    </source>
</evidence>
<evidence type="ECO:0000256" key="3">
    <source>
        <dbReference type="ARBA" id="ARBA00012438"/>
    </source>
</evidence>
<dbReference type="EC" id="2.7.13.3" evidence="3"/>
<sequence length="674" mass="75985">MAPTTANVWETNLPKSDLTHKEANLSALVENTADIIWSIDKNFRFLICNSAFRKLVESRKGYAPMPGDIIEYDYFPTQSAELWQDYYQMAFDGKRFSTETPVKDNGISKTIEHSFNPILGENQDVIGVTVFGRDISIRKTVERELISARKKAEEASRAKAEFLSTMSHEIRTPLNAVIGITHLLQNESPRKDQKEYLETLKFSSENLLALVNDVLDYNKIVEGKIQMEEIDFDLKELTMGIKHSFILKAAEKNVDFKVTIDDDVPTFLKGDKVRIAQVLNNLVGNAIKFTEKGHIDLTVSLGENTKKAACINFSVADTGIGIPKDKLDSIFDRFTQASSDISRKFGGTGLGLAITRKLLELLTSEIHVESEYGKGSRFYFSLCLQKCEVYGNQMAKNQRVNNPAERNLRGLRVLLVDDNQVNQLVASEFLKRWNVQLRVASSGKMAVDIVKKNDFDLILMDLQMPAMDGYTASKAIKEIVGKDSIPVVALTANTLQEVQKEVRNTGMCDIITKPFDPNELYAKLSQYTGKHPGVHQEKELWQADGLNITDNIKLHEIVQGNDQFLRSIVTSFVAELGSFKDKYRETLQKGNLKNFKAAKHKISPSLKLFEAKPLESLINIGESLLTTDTKTGIKLGSHVQEVHNQIEKMMLKLRYEGLLSQSTYQPVHRKLIHN</sequence>
<dbReference type="InterPro" id="IPR005467">
    <property type="entry name" value="His_kinase_dom"/>
</dbReference>
<keyword evidence="4" id="KW-1003">Cell membrane</keyword>
<evidence type="ECO:0000256" key="12">
    <source>
        <dbReference type="PROSITE-ProRule" id="PRU00169"/>
    </source>
</evidence>
<dbReference type="SUPFAM" id="SSF52172">
    <property type="entry name" value="CheY-like"/>
    <property type="match status" value="1"/>
</dbReference>
<evidence type="ECO:0000313" key="15">
    <source>
        <dbReference type="EMBL" id="MDN5216897.1"/>
    </source>
</evidence>
<dbReference type="GO" id="GO:0005524">
    <property type="term" value="F:ATP binding"/>
    <property type="evidence" value="ECO:0007669"/>
    <property type="project" value="UniProtKB-KW"/>
</dbReference>
<accession>A0ABT8LGG6</accession>
<dbReference type="InterPro" id="IPR013656">
    <property type="entry name" value="PAS_4"/>
</dbReference>
<keyword evidence="9" id="KW-1133">Transmembrane helix</keyword>
<dbReference type="Proteomes" id="UP001172083">
    <property type="component" value="Unassembled WGS sequence"/>
</dbReference>
<keyword evidence="11" id="KW-0472">Membrane</keyword>
<dbReference type="PROSITE" id="PS50110">
    <property type="entry name" value="RESPONSE_REGULATORY"/>
    <property type="match status" value="1"/>
</dbReference>
<dbReference type="Pfam" id="PF08448">
    <property type="entry name" value="PAS_4"/>
    <property type="match status" value="1"/>
</dbReference>
<evidence type="ECO:0000256" key="1">
    <source>
        <dbReference type="ARBA" id="ARBA00000085"/>
    </source>
</evidence>
<dbReference type="PRINTS" id="PR00344">
    <property type="entry name" value="BCTRLSENSOR"/>
</dbReference>
<dbReference type="PROSITE" id="PS50109">
    <property type="entry name" value="HIS_KIN"/>
    <property type="match status" value="1"/>
</dbReference>
<dbReference type="InterPro" id="IPR011006">
    <property type="entry name" value="CheY-like_superfamily"/>
</dbReference>
<dbReference type="SMART" id="SM00387">
    <property type="entry name" value="HATPase_c"/>
    <property type="match status" value="1"/>
</dbReference>
<dbReference type="InterPro" id="IPR001789">
    <property type="entry name" value="Sig_transdc_resp-reg_receiver"/>
</dbReference>
<keyword evidence="6" id="KW-0812">Transmembrane</keyword>
<dbReference type="Pfam" id="PF02518">
    <property type="entry name" value="HATPase_c"/>
    <property type="match status" value="1"/>
</dbReference>
<dbReference type="SMART" id="SM00448">
    <property type="entry name" value="REC"/>
    <property type="match status" value="1"/>
</dbReference>
<evidence type="ECO:0000313" key="16">
    <source>
        <dbReference type="Proteomes" id="UP001172083"/>
    </source>
</evidence>
<dbReference type="PANTHER" id="PTHR45339:SF1">
    <property type="entry name" value="HYBRID SIGNAL TRANSDUCTION HISTIDINE KINASE J"/>
    <property type="match status" value="1"/>
</dbReference>
<keyword evidence="8 15" id="KW-0067">ATP-binding</keyword>
<evidence type="ECO:0000259" key="13">
    <source>
        <dbReference type="PROSITE" id="PS50109"/>
    </source>
</evidence>
<reference evidence="15" key="1">
    <citation type="submission" date="2023-06" db="EMBL/GenBank/DDBJ databases">
        <title>Genomic of Agaribacillus aureum.</title>
        <authorList>
            <person name="Wang G."/>
        </authorList>
    </citation>
    <scope>NUCLEOTIDE SEQUENCE</scope>
    <source>
        <strain evidence="15">BMA12</strain>
    </source>
</reference>
<dbReference type="InterPro" id="IPR036890">
    <property type="entry name" value="HATPase_C_sf"/>
</dbReference>
<dbReference type="InterPro" id="IPR036097">
    <property type="entry name" value="HisK_dim/P_sf"/>
</dbReference>
<comment type="subcellular location">
    <subcellularLocation>
        <location evidence="2">Cell membrane</location>
        <topology evidence="2">Multi-pass membrane protein</topology>
    </subcellularLocation>
</comment>
<evidence type="ECO:0000256" key="7">
    <source>
        <dbReference type="ARBA" id="ARBA00022741"/>
    </source>
</evidence>
<dbReference type="Gene3D" id="1.20.120.160">
    <property type="entry name" value="HPT domain"/>
    <property type="match status" value="1"/>
</dbReference>
<dbReference type="InterPro" id="IPR004358">
    <property type="entry name" value="Sig_transdc_His_kin-like_C"/>
</dbReference>
<dbReference type="Pfam" id="PF00512">
    <property type="entry name" value="HisKA"/>
    <property type="match status" value="1"/>
</dbReference>
<feature type="domain" description="Histidine kinase" evidence="13">
    <location>
        <begin position="165"/>
        <end position="386"/>
    </location>
</feature>
<dbReference type="InterPro" id="IPR003661">
    <property type="entry name" value="HisK_dim/P_dom"/>
</dbReference>
<keyword evidence="16" id="KW-1185">Reference proteome</keyword>
<dbReference type="CDD" id="cd00082">
    <property type="entry name" value="HisKA"/>
    <property type="match status" value="1"/>
</dbReference>
<evidence type="ECO:0000256" key="8">
    <source>
        <dbReference type="ARBA" id="ARBA00022840"/>
    </source>
</evidence>
<evidence type="ECO:0000259" key="14">
    <source>
        <dbReference type="PROSITE" id="PS50110"/>
    </source>
</evidence>
<dbReference type="InterPro" id="IPR036641">
    <property type="entry name" value="HPT_dom_sf"/>
</dbReference>
<dbReference type="InterPro" id="IPR003594">
    <property type="entry name" value="HATPase_dom"/>
</dbReference>
<dbReference type="PANTHER" id="PTHR45339">
    <property type="entry name" value="HYBRID SIGNAL TRANSDUCTION HISTIDINE KINASE J"/>
    <property type="match status" value="1"/>
</dbReference>
<comment type="catalytic activity">
    <reaction evidence="1">
        <text>ATP + protein L-histidine = ADP + protein N-phospho-L-histidine.</text>
        <dbReference type="EC" id="2.7.13.3"/>
    </reaction>
</comment>
<dbReference type="Gene3D" id="3.30.565.10">
    <property type="entry name" value="Histidine kinase-like ATPase, C-terminal domain"/>
    <property type="match status" value="1"/>
</dbReference>
<dbReference type="SMART" id="SM00388">
    <property type="entry name" value="HisKA"/>
    <property type="match status" value="1"/>
</dbReference>
<dbReference type="NCBIfam" id="TIGR00229">
    <property type="entry name" value="sensory_box"/>
    <property type="match status" value="1"/>
</dbReference>
<evidence type="ECO:0000256" key="9">
    <source>
        <dbReference type="ARBA" id="ARBA00022989"/>
    </source>
</evidence>
<dbReference type="InterPro" id="IPR035965">
    <property type="entry name" value="PAS-like_dom_sf"/>
</dbReference>
<name>A0ABT8LGG6_9BACT</name>
<proteinExistence type="predicted"/>
<organism evidence="15 16">
    <name type="scientific">Agaribacillus aureus</name>
    <dbReference type="NCBI Taxonomy" id="3051825"/>
    <lineage>
        <taxon>Bacteria</taxon>
        <taxon>Pseudomonadati</taxon>
        <taxon>Bacteroidota</taxon>
        <taxon>Cytophagia</taxon>
        <taxon>Cytophagales</taxon>
        <taxon>Splendidivirgaceae</taxon>
        <taxon>Agaribacillus</taxon>
    </lineage>
</organism>
<dbReference type="Gene3D" id="3.40.50.2300">
    <property type="match status" value="1"/>
</dbReference>
<gene>
    <name evidence="15" type="ORF">QQ020_32805</name>
</gene>
<dbReference type="SUPFAM" id="SSF55874">
    <property type="entry name" value="ATPase domain of HSP90 chaperone/DNA topoisomerase II/histidine kinase"/>
    <property type="match status" value="1"/>
</dbReference>
<dbReference type="CDD" id="cd16922">
    <property type="entry name" value="HATPase_EvgS-ArcB-TorS-like"/>
    <property type="match status" value="1"/>
</dbReference>
<dbReference type="Pfam" id="PF00072">
    <property type="entry name" value="Response_reg"/>
    <property type="match status" value="1"/>
</dbReference>
<comment type="caution">
    <text evidence="15">The sequence shown here is derived from an EMBL/GenBank/DDBJ whole genome shotgun (WGS) entry which is preliminary data.</text>
</comment>